<gene>
    <name evidence="4" type="ORF">QJS04_geneDACA017797</name>
</gene>
<feature type="compositionally biased region" description="Polar residues" evidence="2">
    <location>
        <begin position="67"/>
        <end position="79"/>
    </location>
</feature>
<feature type="coiled-coil region" evidence="1">
    <location>
        <begin position="480"/>
        <end position="532"/>
    </location>
</feature>
<name>A0AAV9BLL0_ACOGR</name>
<feature type="region of interest" description="Disordered" evidence="2">
    <location>
        <begin position="64"/>
        <end position="83"/>
    </location>
</feature>
<evidence type="ECO:0000313" key="4">
    <source>
        <dbReference type="EMBL" id="KAK1277293.1"/>
    </source>
</evidence>
<reference evidence="4" key="2">
    <citation type="submission" date="2023-06" db="EMBL/GenBank/DDBJ databases">
        <authorList>
            <person name="Ma L."/>
            <person name="Liu K.-W."/>
            <person name="Li Z."/>
            <person name="Hsiao Y.-Y."/>
            <person name="Qi Y."/>
            <person name="Fu T."/>
            <person name="Tang G."/>
            <person name="Zhang D."/>
            <person name="Sun W.-H."/>
            <person name="Liu D.-K."/>
            <person name="Li Y."/>
            <person name="Chen G.-Z."/>
            <person name="Liu X.-D."/>
            <person name="Liao X.-Y."/>
            <person name="Jiang Y.-T."/>
            <person name="Yu X."/>
            <person name="Hao Y."/>
            <person name="Huang J."/>
            <person name="Zhao X.-W."/>
            <person name="Ke S."/>
            <person name="Chen Y.-Y."/>
            <person name="Wu W.-L."/>
            <person name="Hsu J.-L."/>
            <person name="Lin Y.-F."/>
            <person name="Huang M.-D."/>
            <person name="Li C.-Y."/>
            <person name="Huang L."/>
            <person name="Wang Z.-W."/>
            <person name="Zhao X."/>
            <person name="Zhong W.-Y."/>
            <person name="Peng D.-H."/>
            <person name="Ahmad S."/>
            <person name="Lan S."/>
            <person name="Zhang J.-S."/>
            <person name="Tsai W.-C."/>
            <person name="Van De Peer Y."/>
            <person name="Liu Z.-J."/>
        </authorList>
    </citation>
    <scope>NUCLEOTIDE SEQUENCE</scope>
    <source>
        <strain evidence="4">SCP</strain>
        <tissue evidence="4">Leaves</tissue>
    </source>
</reference>
<dbReference type="PANTHER" id="PTHR48459">
    <property type="entry name" value="CUE DOMAIN-CONTAINING PROTEIN"/>
    <property type="match status" value="1"/>
</dbReference>
<dbReference type="GO" id="GO:0043130">
    <property type="term" value="F:ubiquitin binding"/>
    <property type="evidence" value="ECO:0007669"/>
    <property type="project" value="InterPro"/>
</dbReference>
<keyword evidence="1" id="KW-0175">Coiled coil</keyword>
<keyword evidence="5" id="KW-1185">Reference proteome</keyword>
<protein>
    <recommendedName>
        <fullName evidence="3">CUE domain-containing protein</fullName>
    </recommendedName>
</protein>
<dbReference type="Proteomes" id="UP001179952">
    <property type="component" value="Unassembled WGS sequence"/>
</dbReference>
<evidence type="ECO:0000256" key="2">
    <source>
        <dbReference type="SAM" id="MobiDB-lite"/>
    </source>
</evidence>
<dbReference type="PANTHER" id="PTHR48459:SF1">
    <property type="entry name" value="CUE DOMAIN-CONTAINING PROTEIN"/>
    <property type="match status" value="1"/>
</dbReference>
<dbReference type="AlphaFoldDB" id="A0AAV9BLL0"/>
<proteinExistence type="predicted"/>
<accession>A0AAV9BLL0</accession>
<feature type="domain" description="CUE" evidence="3">
    <location>
        <begin position="12"/>
        <end position="55"/>
    </location>
</feature>
<feature type="region of interest" description="Disordered" evidence="2">
    <location>
        <begin position="94"/>
        <end position="113"/>
    </location>
</feature>
<dbReference type="PROSITE" id="PS51140">
    <property type="entry name" value="CUE"/>
    <property type="match status" value="1"/>
</dbReference>
<dbReference type="EMBL" id="JAUJYN010000002">
    <property type="protein sequence ID" value="KAK1277293.1"/>
    <property type="molecule type" value="Genomic_DNA"/>
</dbReference>
<organism evidence="4 5">
    <name type="scientific">Acorus gramineus</name>
    <name type="common">Dwarf sweet flag</name>
    <dbReference type="NCBI Taxonomy" id="55184"/>
    <lineage>
        <taxon>Eukaryota</taxon>
        <taxon>Viridiplantae</taxon>
        <taxon>Streptophyta</taxon>
        <taxon>Embryophyta</taxon>
        <taxon>Tracheophyta</taxon>
        <taxon>Spermatophyta</taxon>
        <taxon>Magnoliopsida</taxon>
        <taxon>Liliopsida</taxon>
        <taxon>Acoraceae</taxon>
        <taxon>Acorus</taxon>
    </lineage>
</organism>
<dbReference type="CDD" id="cd14279">
    <property type="entry name" value="CUE"/>
    <property type="match status" value="1"/>
</dbReference>
<dbReference type="InterPro" id="IPR003892">
    <property type="entry name" value="CUE"/>
</dbReference>
<dbReference type="SMART" id="SM00546">
    <property type="entry name" value="CUE"/>
    <property type="match status" value="1"/>
</dbReference>
<reference evidence="4" key="1">
    <citation type="journal article" date="2023" name="Nat. Commun.">
        <title>Diploid and tetraploid genomes of Acorus and the evolution of monocots.</title>
        <authorList>
            <person name="Ma L."/>
            <person name="Liu K.W."/>
            <person name="Li Z."/>
            <person name="Hsiao Y.Y."/>
            <person name="Qi Y."/>
            <person name="Fu T."/>
            <person name="Tang G.D."/>
            <person name="Zhang D."/>
            <person name="Sun W.H."/>
            <person name="Liu D.K."/>
            <person name="Li Y."/>
            <person name="Chen G.Z."/>
            <person name="Liu X.D."/>
            <person name="Liao X.Y."/>
            <person name="Jiang Y.T."/>
            <person name="Yu X."/>
            <person name="Hao Y."/>
            <person name="Huang J."/>
            <person name="Zhao X.W."/>
            <person name="Ke S."/>
            <person name="Chen Y.Y."/>
            <person name="Wu W.L."/>
            <person name="Hsu J.L."/>
            <person name="Lin Y.F."/>
            <person name="Huang M.D."/>
            <person name="Li C.Y."/>
            <person name="Huang L."/>
            <person name="Wang Z.W."/>
            <person name="Zhao X."/>
            <person name="Zhong W.Y."/>
            <person name="Peng D.H."/>
            <person name="Ahmad S."/>
            <person name="Lan S."/>
            <person name="Zhang J.S."/>
            <person name="Tsai W.C."/>
            <person name="Van de Peer Y."/>
            <person name="Liu Z.J."/>
        </authorList>
    </citation>
    <scope>NUCLEOTIDE SEQUENCE</scope>
    <source>
        <strain evidence="4">SCP</strain>
    </source>
</reference>
<evidence type="ECO:0000259" key="3">
    <source>
        <dbReference type="PROSITE" id="PS51140"/>
    </source>
</evidence>
<evidence type="ECO:0000256" key="1">
    <source>
        <dbReference type="SAM" id="Coils"/>
    </source>
</evidence>
<sequence>MKRLTVAAESMVFHETFQTLREVFPDIDLRILKAVAIEHYRDVDAACEFVLQEVLLLCEPQKEPDTVHNSQMTGSSSSGEIDLKGKSICSGDEEVHANPLPVSEPQREDVSGSDIKDDALCLNSPQWDAAVANCSASAASSVDHENFLDTCLLDGSLPPAELEEHQKTDSIIGSCFASYSERRDIASPIHEDPSLILGNASVQNSVPLADQQDLSGVEGTRHTTAVCCDERNLCPSLDNNLSEEGVSSVNFQNILSIDPMKVNSMEHGLQPEDHIDTQYLEMLPDLLTTLPPVQKNSNYEVQPGHVEGCNELLIEQLDLNTSIADCNVQGCTNLIENEGEQLDLNHEVVDKFEGSPLVTRSGYNVDIESFEDSIKDAKSNKMMMLSAMESVTSMMKEVELKENKAKHAKEEALNAGQVILKKVEEMKNMLKDEKEKNDLHCGSVYGERAILATEARELQSRLLSLSAQRDYSLSMICEMQQGLAARLAAAEAEIAAAEHEKSVKEESAMKVLAEHQLLIDMVTQEAVKLKEEEEENNKLREFLIDRGHIVDALQGEIAVVCEDVKSLKVKIDERFPLYSSIQLVQINGSLSSSSASHSVQSEEVSQHSDMMSSSGMVSQEKPVREEFANGESVDKVVVVSEPKVSPEDEWVFFEMEA</sequence>
<evidence type="ECO:0000313" key="5">
    <source>
        <dbReference type="Proteomes" id="UP001179952"/>
    </source>
</evidence>
<comment type="caution">
    <text evidence="4">The sequence shown here is derived from an EMBL/GenBank/DDBJ whole genome shotgun (WGS) entry which is preliminary data.</text>
</comment>
<feature type="region of interest" description="Disordered" evidence="2">
    <location>
        <begin position="597"/>
        <end position="628"/>
    </location>
</feature>